<keyword evidence="1" id="KW-0812">Transmembrane</keyword>
<dbReference type="Proteomes" id="UP000467385">
    <property type="component" value="Chromosome"/>
</dbReference>
<sequence length="151" mass="15760">MGSVADRRSESGRMKKPTLLLGGAEIVLLATAVLFLAFQDLWNTLIGVSCVGVALVVVGWLVFGPAERPAEGRTVGVGTVCAAGDRQITVEVTSVHGERFIGRLVHGGSDPVASWLRPGAILLVAFDPDAPEQLSLPDDILAVRAADVCST</sequence>
<protein>
    <submittedName>
        <fullName evidence="2">Uncharacterized protein</fullName>
    </submittedName>
</protein>
<accession>A0A7I7YJM3</accession>
<dbReference type="AlphaFoldDB" id="A0A7I7YJM3"/>
<name>A0A7I7YJM3_9MYCO</name>
<reference evidence="2 3" key="1">
    <citation type="journal article" date="2019" name="Emerg. Microbes Infect.">
        <title>Comprehensive subspecies identification of 175 nontuberculous mycobacteria species based on 7547 genomic profiles.</title>
        <authorList>
            <person name="Matsumoto Y."/>
            <person name="Kinjo T."/>
            <person name="Motooka D."/>
            <person name="Nabeya D."/>
            <person name="Jung N."/>
            <person name="Uechi K."/>
            <person name="Horii T."/>
            <person name="Iida T."/>
            <person name="Fujita J."/>
            <person name="Nakamura S."/>
        </authorList>
    </citation>
    <scope>NUCLEOTIDE SEQUENCE [LARGE SCALE GENOMIC DNA]</scope>
    <source>
        <strain evidence="2 3">JCM 14738</strain>
    </source>
</reference>
<feature type="transmembrane region" description="Helical" evidence="1">
    <location>
        <begin position="44"/>
        <end position="63"/>
    </location>
</feature>
<evidence type="ECO:0000313" key="2">
    <source>
        <dbReference type="EMBL" id="BBZ42040.1"/>
    </source>
</evidence>
<evidence type="ECO:0000313" key="3">
    <source>
        <dbReference type="Proteomes" id="UP000467385"/>
    </source>
</evidence>
<keyword evidence="1" id="KW-0472">Membrane</keyword>
<evidence type="ECO:0000256" key="1">
    <source>
        <dbReference type="SAM" id="Phobius"/>
    </source>
</evidence>
<dbReference type="EMBL" id="AP022613">
    <property type="protein sequence ID" value="BBZ42040.1"/>
    <property type="molecule type" value="Genomic_DNA"/>
</dbReference>
<organism evidence="2 3">
    <name type="scientific">Mycobacterium conspicuum</name>
    <dbReference type="NCBI Taxonomy" id="44010"/>
    <lineage>
        <taxon>Bacteria</taxon>
        <taxon>Bacillati</taxon>
        <taxon>Actinomycetota</taxon>
        <taxon>Actinomycetes</taxon>
        <taxon>Mycobacteriales</taxon>
        <taxon>Mycobacteriaceae</taxon>
        <taxon>Mycobacterium</taxon>
    </lineage>
</organism>
<feature type="transmembrane region" description="Helical" evidence="1">
    <location>
        <begin position="20"/>
        <end position="38"/>
    </location>
</feature>
<gene>
    <name evidence="2" type="ORF">MCNS_51030</name>
</gene>
<keyword evidence="1" id="KW-1133">Transmembrane helix</keyword>
<proteinExistence type="predicted"/>
<keyword evidence="3" id="KW-1185">Reference proteome</keyword>